<evidence type="ECO:0000256" key="1">
    <source>
        <dbReference type="ARBA" id="ARBA00022723"/>
    </source>
</evidence>
<dbReference type="InterPro" id="IPR026516">
    <property type="entry name" value="THAP1/10"/>
</dbReference>
<comment type="caution">
    <text evidence="8">The sequence shown here is derived from an EMBL/GenBank/DDBJ whole genome shotgun (WGS) entry which is preliminary data.</text>
</comment>
<dbReference type="GO" id="GO:0006357">
    <property type="term" value="P:regulation of transcription by RNA polymerase II"/>
    <property type="evidence" value="ECO:0007669"/>
    <property type="project" value="TreeGrafter"/>
</dbReference>
<dbReference type="Gene3D" id="6.20.210.20">
    <property type="entry name" value="THAP domain"/>
    <property type="match status" value="1"/>
</dbReference>
<dbReference type="SMART" id="SM00692">
    <property type="entry name" value="DM3"/>
    <property type="match status" value="1"/>
</dbReference>
<dbReference type="AlphaFoldDB" id="A0AA88YGB4"/>
<name>A0AA88YGB4_PINIB</name>
<evidence type="ECO:0000256" key="6">
    <source>
        <dbReference type="SAM" id="MobiDB-lite"/>
    </source>
</evidence>
<feature type="compositionally biased region" description="Polar residues" evidence="6">
    <location>
        <begin position="175"/>
        <end position="184"/>
    </location>
</feature>
<dbReference type="InterPro" id="IPR038441">
    <property type="entry name" value="THAP_Znf_sf"/>
</dbReference>
<keyword evidence="9" id="KW-1185">Reference proteome</keyword>
<feature type="region of interest" description="Disordered" evidence="6">
    <location>
        <begin position="426"/>
        <end position="457"/>
    </location>
</feature>
<proteinExistence type="predicted"/>
<feature type="compositionally biased region" description="Low complexity" evidence="6">
    <location>
        <begin position="428"/>
        <end position="437"/>
    </location>
</feature>
<feature type="compositionally biased region" description="Polar residues" evidence="6">
    <location>
        <begin position="442"/>
        <end position="453"/>
    </location>
</feature>
<dbReference type="SMART" id="SM00980">
    <property type="entry name" value="THAP"/>
    <property type="match status" value="1"/>
</dbReference>
<keyword evidence="4 5" id="KW-0238">DNA-binding</keyword>
<evidence type="ECO:0000313" key="8">
    <source>
        <dbReference type="EMBL" id="KAK3096231.1"/>
    </source>
</evidence>
<reference evidence="8" key="1">
    <citation type="submission" date="2019-08" db="EMBL/GenBank/DDBJ databases">
        <title>The improved chromosome-level genome for the pearl oyster Pinctada fucata martensii using PacBio sequencing and Hi-C.</title>
        <authorList>
            <person name="Zheng Z."/>
        </authorList>
    </citation>
    <scope>NUCLEOTIDE SEQUENCE</scope>
    <source>
        <strain evidence="8">ZZ-2019</strain>
        <tissue evidence="8">Adductor muscle</tissue>
    </source>
</reference>
<dbReference type="PROSITE" id="PS50950">
    <property type="entry name" value="ZF_THAP"/>
    <property type="match status" value="1"/>
</dbReference>
<feature type="compositionally biased region" description="Acidic residues" evidence="6">
    <location>
        <begin position="510"/>
        <end position="529"/>
    </location>
</feature>
<protein>
    <recommendedName>
        <fullName evidence="7">THAP-type domain-containing protein</fullName>
    </recommendedName>
</protein>
<feature type="region of interest" description="Disordered" evidence="6">
    <location>
        <begin position="116"/>
        <end position="138"/>
    </location>
</feature>
<feature type="region of interest" description="Disordered" evidence="6">
    <location>
        <begin position="726"/>
        <end position="791"/>
    </location>
</feature>
<dbReference type="InterPro" id="IPR006612">
    <property type="entry name" value="THAP_Znf"/>
</dbReference>
<feature type="compositionally biased region" description="Polar residues" evidence="6">
    <location>
        <begin position="122"/>
        <end position="138"/>
    </location>
</feature>
<evidence type="ECO:0000313" key="9">
    <source>
        <dbReference type="Proteomes" id="UP001186944"/>
    </source>
</evidence>
<evidence type="ECO:0000256" key="3">
    <source>
        <dbReference type="ARBA" id="ARBA00022833"/>
    </source>
</evidence>
<dbReference type="EMBL" id="VSWD01000008">
    <property type="protein sequence ID" value="KAK3096231.1"/>
    <property type="molecule type" value="Genomic_DNA"/>
</dbReference>
<keyword evidence="3" id="KW-0862">Zinc</keyword>
<accession>A0AA88YGB4</accession>
<keyword evidence="1" id="KW-0479">Metal-binding</keyword>
<feature type="compositionally biased region" description="Polar residues" evidence="6">
    <location>
        <begin position="204"/>
        <end position="233"/>
    </location>
</feature>
<feature type="compositionally biased region" description="Polar residues" evidence="6">
    <location>
        <begin position="271"/>
        <end position="284"/>
    </location>
</feature>
<feature type="domain" description="THAP-type" evidence="7">
    <location>
        <begin position="1"/>
        <end position="86"/>
    </location>
</feature>
<dbReference type="Proteomes" id="UP001186944">
    <property type="component" value="Unassembled WGS sequence"/>
</dbReference>
<dbReference type="GO" id="GO:0003700">
    <property type="term" value="F:DNA-binding transcription factor activity"/>
    <property type="evidence" value="ECO:0007669"/>
    <property type="project" value="TreeGrafter"/>
</dbReference>
<feature type="region of interest" description="Disordered" evidence="6">
    <location>
        <begin position="175"/>
        <end position="233"/>
    </location>
</feature>
<evidence type="ECO:0000256" key="2">
    <source>
        <dbReference type="ARBA" id="ARBA00022771"/>
    </source>
</evidence>
<dbReference type="PANTHER" id="PTHR46600">
    <property type="entry name" value="THAP DOMAIN-CONTAINING"/>
    <property type="match status" value="1"/>
</dbReference>
<feature type="region of interest" description="Disordered" evidence="6">
    <location>
        <begin position="388"/>
        <end position="407"/>
    </location>
</feature>
<evidence type="ECO:0000259" key="7">
    <source>
        <dbReference type="PROSITE" id="PS50950"/>
    </source>
</evidence>
<organism evidence="8 9">
    <name type="scientific">Pinctada imbricata</name>
    <name type="common">Atlantic pearl-oyster</name>
    <name type="synonym">Pinctada martensii</name>
    <dbReference type="NCBI Taxonomy" id="66713"/>
    <lineage>
        <taxon>Eukaryota</taxon>
        <taxon>Metazoa</taxon>
        <taxon>Spiralia</taxon>
        <taxon>Lophotrochozoa</taxon>
        <taxon>Mollusca</taxon>
        <taxon>Bivalvia</taxon>
        <taxon>Autobranchia</taxon>
        <taxon>Pteriomorphia</taxon>
        <taxon>Pterioida</taxon>
        <taxon>Pterioidea</taxon>
        <taxon>Pteriidae</taxon>
        <taxon>Pinctada</taxon>
    </lineage>
</organism>
<dbReference type="GO" id="GO:0008270">
    <property type="term" value="F:zinc ion binding"/>
    <property type="evidence" value="ECO:0007669"/>
    <property type="project" value="UniProtKB-KW"/>
</dbReference>
<feature type="compositionally biased region" description="Basic and acidic residues" evidence="6">
    <location>
        <begin position="388"/>
        <end position="398"/>
    </location>
</feature>
<feature type="compositionally biased region" description="Polar residues" evidence="6">
    <location>
        <begin position="734"/>
        <end position="751"/>
    </location>
</feature>
<dbReference type="SUPFAM" id="SSF57716">
    <property type="entry name" value="Glucocorticoid receptor-like (DNA-binding domain)"/>
    <property type="match status" value="1"/>
</dbReference>
<dbReference type="GO" id="GO:0000978">
    <property type="term" value="F:RNA polymerase II cis-regulatory region sequence-specific DNA binding"/>
    <property type="evidence" value="ECO:0007669"/>
    <property type="project" value="TreeGrafter"/>
</dbReference>
<feature type="region of interest" description="Disordered" evidence="6">
    <location>
        <begin position="262"/>
        <end position="288"/>
    </location>
</feature>
<gene>
    <name evidence="8" type="ORF">FSP39_024789</name>
</gene>
<evidence type="ECO:0000256" key="5">
    <source>
        <dbReference type="PROSITE-ProRule" id="PRU00309"/>
    </source>
</evidence>
<feature type="region of interest" description="Disordered" evidence="6">
    <location>
        <begin position="510"/>
        <end position="530"/>
    </location>
</feature>
<keyword evidence="2 5" id="KW-0863">Zinc-finger</keyword>
<evidence type="ECO:0000256" key="4">
    <source>
        <dbReference type="ARBA" id="ARBA00023125"/>
    </source>
</evidence>
<sequence length="791" mass="88452">MPHYCCVPLCTSDGRRDKGVSFFSWPNDSEMSKRWIIAIRRDVGPYFKLTKSTRVCSKHFHEDDFESTTQFTLRRRIKKSAIPSIFAWTNKEGIWSTMNEMDANVSSMDIYIKTEPVDPENETTPSTSSLGNQTGTQQQHNVYNSPVLSSITMEQHNVYNSPVLSSITTEQHHVSNSPVLSSMLGSRPNPTPRGVLWTPHGPSHDNSVQGVDRGLSSSLSRQGPTQTDATNKSLSLQKYGKQISFNSAATKLTRLASQYIENESDPKESQLKNSENWNNKSQGTSDKKHRAFPVSMVKTDAVKTIPVGEPNNENPADGVEDAVIHFSIRQGLVDAIVKVFISVSREKSNLININNKGYGFSTISALIADQILSKYLVIPKHVPVSKTAKNEEGRKGGGKELVSQNADTSSVDNDLILNVKVECNSPSDFTQDQTMTDDSQDLCTSAESSSYVNRENHEEKFIKKQQTENHDARSDDFMVKTTEGTETPPEENYSSLQTDTDIDIKMEVETDSECEGDDVNNDDDTEDDNALSNIHTVHNTDGTMKILLPNPKVLENFNRRRGISVDISRENTHGNPEVTERDTSSFSTLKQALIPTGSIKVSSVDNSLPCLHARSPIDPHEELLALQEKAKIGNLTPGEKKKLVEIIEIKQNYNYRKQTIQEEIQLANLNIPNMPTDVPQIKPKLHQFDPSQELLALQEKARVGHLTDEEKKAFIDIIEVQQRYKQMNKKSHSSDQQNPDSKQSEMQTDTLSVEKPMIPFTYEEDTSGLDRISSTASGVSCVEKPSNMLER</sequence>
<dbReference type="Pfam" id="PF05485">
    <property type="entry name" value="THAP"/>
    <property type="match status" value="1"/>
</dbReference>
<dbReference type="PANTHER" id="PTHR46600:SF7">
    <property type="entry name" value="SI:DKEY-228B2.6-RELATED"/>
    <property type="match status" value="1"/>
</dbReference>
<dbReference type="GO" id="GO:0005634">
    <property type="term" value="C:nucleus"/>
    <property type="evidence" value="ECO:0007669"/>
    <property type="project" value="TreeGrafter"/>
</dbReference>